<keyword evidence="6" id="KW-1133">Transmembrane helix</keyword>
<evidence type="ECO:0000256" key="4">
    <source>
        <dbReference type="ARBA" id="ARBA00023180"/>
    </source>
</evidence>
<dbReference type="GO" id="GO:0032729">
    <property type="term" value="P:positive regulation of type II interferon production"/>
    <property type="evidence" value="ECO:0007669"/>
    <property type="project" value="TreeGrafter"/>
</dbReference>
<dbReference type="Gene3D" id="2.60.40.10">
    <property type="entry name" value="Immunoglobulins"/>
    <property type="match status" value="2"/>
</dbReference>
<feature type="transmembrane region" description="Helical" evidence="6">
    <location>
        <begin position="262"/>
        <end position="286"/>
    </location>
</feature>
<organism evidence="8 9">
    <name type="scientific">Ailuropoda melanoleuca</name>
    <name type="common">Giant panda</name>
    <dbReference type="NCBI Taxonomy" id="9646"/>
    <lineage>
        <taxon>Eukaryota</taxon>
        <taxon>Metazoa</taxon>
        <taxon>Chordata</taxon>
        <taxon>Craniata</taxon>
        <taxon>Vertebrata</taxon>
        <taxon>Euteleostomi</taxon>
        <taxon>Mammalia</taxon>
        <taxon>Eutheria</taxon>
        <taxon>Laurasiatheria</taxon>
        <taxon>Carnivora</taxon>
        <taxon>Caniformia</taxon>
        <taxon>Ursidae</taxon>
        <taxon>Ailuropoda</taxon>
    </lineage>
</organism>
<comment type="subcellular location">
    <subcellularLocation>
        <location evidence="1">Membrane</location>
    </subcellularLocation>
</comment>
<dbReference type="Ensembl" id="ENSAMET00000005699.2">
    <property type="protein sequence ID" value="ENSAMEP00000005474.2"/>
    <property type="gene ID" value="ENSAMEG00000005177.2"/>
</dbReference>
<reference evidence="8" key="3">
    <citation type="submission" date="2025-09" db="UniProtKB">
        <authorList>
            <consortium name="Ensembl"/>
        </authorList>
    </citation>
    <scope>IDENTIFICATION</scope>
</reference>
<sequence length="376" mass="42669">MCVCVCVCVLCYCKRSKKEARGSALRGWIPLVCLQFLLQEELRIITRKRTPKMSLTCQILASFLLIFIVSTKGAAPENNVVWGTLGHDFDLNISGFQMNDNIDDIRWEKDKTLIARVKNGKLKDLKDERYNVSTNGALKIKHLKTEDSDTYRVVIYKIDGKNVLDKTFQLKIQEEISTLDMFWNCSNRNLTCEIKNGTNPELILYLDGTVLGRAVSKTISQKIAAKKWTTKRSMSFNCTARNEVSEQSRGVTINCSEKGLDIYLIAGICGGGIIFVSFMTLLIFYINKRKRQKSRKNDEELEIRTRRATAKERHRKPRQGPGPAPQNPAVSQPPPPPSHRPQAHCHRPPPPSHRVQHHPQKKSPPPSGAQVHQQKD</sequence>
<dbReference type="InterPro" id="IPR013783">
    <property type="entry name" value="Ig-like_fold"/>
</dbReference>
<gene>
    <name evidence="8" type="primary">CD2</name>
</gene>
<dbReference type="Proteomes" id="UP000008912">
    <property type="component" value="Unassembled WGS sequence"/>
</dbReference>
<protein>
    <submittedName>
        <fullName evidence="8">CD2 molecule</fullName>
    </submittedName>
</protein>
<keyword evidence="4" id="KW-0325">Glycoprotein</keyword>
<dbReference type="SUPFAM" id="SSF48726">
    <property type="entry name" value="Immunoglobulin"/>
    <property type="match status" value="2"/>
</dbReference>
<name>G1LEY7_AILME</name>
<dbReference type="GO" id="GO:0098609">
    <property type="term" value="P:cell-cell adhesion"/>
    <property type="evidence" value="ECO:0007669"/>
    <property type="project" value="TreeGrafter"/>
</dbReference>
<dbReference type="eggNOG" id="ENOG502S5UN">
    <property type="taxonomic scope" value="Eukaryota"/>
</dbReference>
<reference evidence="8" key="2">
    <citation type="submission" date="2025-08" db="UniProtKB">
        <authorList>
            <consortium name="Ensembl"/>
        </authorList>
    </citation>
    <scope>IDENTIFICATION</scope>
</reference>
<feature type="compositionally biased region" description="Basic and acidic residues" evidence="5">
    <location>
        <begin position="295"/>
        <end position="311"/>
    </location>
</feature>
<dbReference type="PRINTS" id="PR01870">
    <property type="entry name" value="CD2ANTIGEN"/>
</dbReference>
<dbReference type="GO" id="GO:0005102">
    <property type="term" value="F:signaling receptor binding"/>
    <property type="evidence" value="ECO:0007669"/>
    <property type="project" value="TreeGrafter"/>
</dbReference>
<evidence type="ECO:0000313" key="8">
    <source>
        <dbReference type="Ensembl" id="ENSAMEP00000005474.2"/>
    </source>
</evidence>
<evidence type="ECO:0000256" key="3">
    <source>
        <dbReference type="ARBA" id="ARBA00023136"/>
    </source>
</evidence>
<evidence type="ECO:0000313" key="9">
    <source>
        <dbReference type="Proteomes" id="UP000008912"/>
    </source>
</evidence>
<feature type="region of interest" description="Disordered" evidence="5">
    <location>
        <begin position="293"/>
        <end position="376"/>
    </location>
</feature>
<dbReference type="GeneTree" id="ENSGT00960000186961"/>
<dbReference type="InterPro" id="IPR036179">
    <property type="entry name" value="Ig-like_dom_sf"/>
</dbReference>
<dbReference type="InterPro" id="IPR013106">
    <property type="entry name" value="Ig_V-set"/>
</dbReference>
<dbReference type="InParanoid" id="G1LEY7"/>
<proteinExistence type="predicted"/>
<dbReference type="STRING" id="9646.ENSAMEP00000005474"/>
<evidence type="ECO:0000256" key="6">
    <source>
        <dbReference type="SAM" id="Phobius"/>
    </source>
</evidence>
<accession>G1LEY7</accession>
<evidence type="ECO:0000256" key="1">
    <source>
        <dbReference type="ARBA" id="ARBA00004370"/>
    </source>
</evidence>
<evidence type="ECO:0000259" key="7">
    <source>
        <dbReference type="Pfam" id="PF07686"/>
    </source>
</evidence>
<dbReference type="InterPro" id="IPR015632">
    <property type="entry name" value="CD2"/>
</dbReference>
<reference evidence="8 9" key="1">
    <citation type="journal article" date="2010" name="Nature">
        <title>The sequence and de novo assembly of the giant panda genome.</title>
        <authorList>
            <person name="Li R."/>
            <person name="Fan W."/>
            <person name="Tian G."/>
            <person name="Zhu H."/>
            <person name="He L."/>
            <person name="Cai J."/>
            <person name="Huang Q."/>
            <person name="Cai Q."/>
            <person name="Li B."/>
            <person name="Bai Y."/>
            <person name="Zhang Z."/>
            <person name="Zhang Y."/>
            <person name="Wang W."/>
            <person name="Li J."/>
            <person name="Wei F."/>
            <person name="Li H."/>
            <person name="Jian M."/>
            <person name="Li J."/>
            <person name="Zhang Z."/>
            <person name="Nielsen R."/>
            <person name="Li D."/>
            <person name="Gu W."/>
            <person name="Yang Z."/>
            <person name="Xuan Z."/>
            <person name="Ryder O.A."/>
            <person name="Leung F.C."/>
            <person name="Zhou Y."/>
            <person name="Cao J."/>
            <person name="Sun X."/>
            <person name="Fu Y."/>
            <person name="Fang X."/>
            <person name="Guo X."/>
            <person name="Wang B."/>
            <person name="Hou R."/>
            <person name="Shen F."/>
            <person name="Mu B."/>
            <person name="Ni P."/>
            <person name="Lin R."/>
            <person name="Qian W."/>
            <person name="Wang G."/>
            <person name="Yu C."/>
            <person name="Nie W."/>
            <person name="Wang J."/>
            <person name="Wu Z."/>
            <person name="Liang H."/>
            <person name="Min J."/>
            <person name="Wu Q."/>
            <person name="Cheng S."/>
            <person name="Ruan J."/>
            <person name="Wang M."/>
            <person name="Shi Z."/>
            <person name="Wen M."/>
            <person name="Liu B."/>
            <person name="Ren X."/>
            <person name="Zheng H."/>
            <person name="Dong D."/>
            <person name="Cook K."/>
            <person name="Shan G."/>
            <person name="Zhang H."/>
            <person name="Kosiol C."/>
            <person name="Xie X."/>
            <person name="Lu Z."/>
            <person name="Zheng H."/>
            <person name="Li Y."/>
            <person name="Steiner C.C."/>
            <person name="Lam T.T."/>
            <person name="Lin S."/>
            <person name="Zhang Q."/>
            <person name="Li G."/>
            <person name="Tian J."/>
            <person name="Gong T."/>
            <person name="Liu H."/>
            <person name="Zhang D."/>
            <person name="Fang L."/>
            <person name="Ye C."/>
            <person name="Zhang J."/>
            <person name="Hu W."/>
            <person name="Xu A."/>
            <person name="Ren Y."/>
            <person name="Zhang G."/>
            <person name="Bruford M.W."/>
            <person name="Li Q."/>
            <person name="Ma L."/>
            <person name="Guo Y."/>
            <person name="An N."/>
            <person name="Hu Y."/>
            <person name="Zheng Y."/>
            <person name="Shi Y."/>
            <person name="Li Z."/>
            <person name="Liu Q."/>
            <person name="Chen Y."/>
            <person name="Zhao J."/>
            <person name="Qu N."/>
            <person name="Zhao S."/>
            <person name="Tian F."/>
            <person name="Wang X."/>
            <person name="Wang H."/>
            <person name="Xu L."/>
            <person name="Liu X."/>
            <person name="Vinar T."/>
            <person name="Wang Y."/>
            <person name="Lam T.W."/>
            <person name="Yiu S.M."/>
            <person name="Liu S."/>
            <person name="Zhang H."/>
            <person name="Li D."/>
            <person name="Huang Y."/>
            <person name="Wang X."/>
            <person name="Yang G."/>
            <person name="Jiang Z."/>
            <person name="Wang J."/>
            <person name="Qin N."/>
            <person name="Li L."/>
            <person name="Li J."/>
            <person name="Bolund L."/>
            <person name="Kristiansen K."/>
            <person name="Wong G.K."/>
            <person name="Olson M."/>
            <person name="Zhang X."/>
            <person name="Li S."/>
            <person name="Yang H."/>
            <person name="Wang J."/>
            <person name="Wang J."/>
        </authorList>
    </citation>
    <scope>NUCLEOTIDE SEQUENCE [LARGE SCALE GENOMIC DNA]</scope>
</reference>
<dbReference type="InterPro" id="IPR015631">
    <property type="entry name" value="CD2/SLAM_rcpt"/>
</dbReference>
<dbReference type="Pfam" id="PF07686">
    <property type="entry name" value="V-set"/>
    <property type="match status" value="1"/>
</dbReference>
<dbReference type="PANTHER" id="PTHR12080:SF54">
    <property type="entry name" value="T-CELL SURFACE ANTIGEN CD2"/>
    <property type="match status" value="1"/>
</dbReference>
<keyword evidence="6" id="KW-0812">Transmembrane</keyword>
<dbReference type="GO" id="GO:0016020">
    <property type="term" value="C:membrane"/>
    <property type="evidence" value="ECO:0007669"/>
    <property type="project" value="UniProtKB-SubCell"/>
</dbReference>
<dbReference type="PANTHER" id="PTHR12080">
    <property type="entry name" value="SIGNALING LYMPHOCYTIC ACTIVATION MOLECULE"/>
    <property type="match status" value="1"/>
</dbReference>
<evidence type="ECO:0000256" key="5">
    <source>
        <dbReference type="SAM" id="MobiDB-lite"/>
    </source>
</evidence>
<feature type="compositionally biased region" description="Pro residues" evidence="5">
    <location>
        <begin position="320"/>
        <end position="339"/>
    </location>
</feature>
<dbReference type="AlphaFoldDB" id="G1LEY7"/>
<keyword evidence="9" id="KW-1185">Reference proteome</keyword>
<keyword evidence="2" id="KW-0732">Signal</keyword>
<dbReference type="HOGENOM" id="CLU_069390_0_0_1"/>
<keyword evidence="3 6" id="KW-0472">Membrane</keyword>
<evidence type="ECO:0000256" key="2">
    <source>
        <dbReference type="ARBA" id="ARBA00022729"/>
    </source>
</evidence>
<feature type="domain" description="Immunoglobulin V-set" evidence="7">
    <location>
        <begin position="79"/>
        <end position="172"/>
    </location>
</feature>